<dbReference type="InterPro" id="IPR005467">
    <property type="entry name" value="His_kinase_dom"/>
</dbReference>
<name>A0ABW5WRB2_9STAP</name>
<comment type="caution">
    <text evidence="16">The sequence shown here is derived from an EMBL/GenBank/DDBJ whole genome shotgun (WGS) entry which is preliminary data.</text>
</comment>
<dbReference type="Proteomes" id="UP001597519">
    <property type="component" value="Unassembled WGS sequence"/>
</dbReference>
<protein>
    <recommendedName>
        <fullName evidence="3">histidine kinase</fullName>
        <ecNumber evidence="3">2.7.13.3</ecNumber>
    </recommendedName>
    <alternativeName>
        <fullName evidence="13">Glycopeptide resistance-associated protein S</fullName>
    </alternativeName>
</protein>
<feature type="transmembrane region" description="Helical" evidence="14">
    <location>
        <begin position="34"/>
        <end position="55"/>
    </location>
</feature>
<keyword evidence="9" id="KW-0067">ATP-binding</keyword>
<dbReference type="PANTHER" id="PTHR45453">
    <property type="entry name" value="PHOSPHATE REGULON SENSOR PROTEIN PHOR"/>
    <property type="match status" value="1"/>
</dbReference>
<feature type="transmembrane region" description="Helical" evidence="14">
    <location>
        <begin position="7"/>
        <end position="28"/>
    </location>
</feature>
<proteinExistence type="predicted"/>
<dbReference type="Pfam" id="PF02518">
    <property type="entry name" value="HATPase_c"/>
    <property type="match status" value="1"/>
</dbReference>
<dbReference type="PANTHER" id="PTHR45453:SF2">
    <property type="entry name" value="HISTIDINE KINASE"/>
    <property type="match status" value="1"/>
</dbReference>
<evidence type="ECO:0000256" key="12">
    <source>
        <dbReference type="ARBA" id="ARBA00023136"/>
    </source>
</evidence>
<evidence type="ECO:0000256" key="10">
    <source>
        <dbReference type="ARBA" id="ARBA00022989"/>
    </source>
</evidence>
<evidence type="ECO:0000256" key="11">
    <source>
        <dbReference type="ARBA" id="ARBA00023012"/>
    </source>
</evidence>
<evidence type="ECO:0000256" key="3">
    <source>
        <dbReference type="ARBA" id="ARBA00012438"/>
    </source>
</evidence>
<dbReference type="PRINTS" id="PR00344">
    <property type="entry name" value="BCTRLSENSOR"/>
</dbReference>
<dbReference type="EMBL" id="JBHUOQ010000001">
    <property type="protein sequence ID" value="MFD2829047.1"/>
    <property type="molecule type" value="Genomic_DNA"/>
</dbReference>
<evidence type="ECO:0000256" key="5">
    <source>
        <dbReference type="ARBA" id="ARBA00022679"/>
    </source>
</evidence>
<dbReference type="GO" id="GO:0016301">
    <property type="term" value="F:kinase activity"/>
    <property type="evidence" value="ECO:0007669"/>
    <property type="project" value="UniProtKB-KW"/>
</dbReference>
<dbReference type="InterPro" id="IPR036890">
    <property type="entry name" value="HATPase_C_sf"/>
</dbReference>
<evidence type="ECO:0000259" key="15">
    <source>
        <dbReference type="PROSITE" id="PS50109"/>
    </source>
</evidence>
<keyword evidence="12 14" id="KW-0472">Membrane</keyword>
<dbReference type="EC" id="2.7.13.3" evidence="3"/>
<accession>A0ABW5WRB2</accession>
<evidence type="ECO:0000256" key="7">
    <source>
        <dbReference type="ARBA" id="ARBA00022741"/>
    </source>
</evidence>
<keyword evidence="8 16" id="KW-0418">Kinase</keyword>
<evidence type="ECO:0000313" key="16">
    <source>
        <dbReference type="EMBL" id="MFD2829047.1"/>
    </source>
</evidence>
<feature type="domain" description="Histidine kinase" evidence="15">
    <location>
        <begin position="118"/>
        <end position="322"/>
    </location>
</feature>
<keyword evidence="5" id="KW-0808">Transferase</keyword>
<evidence type="ECO:0000256" key="4">
    <source>
        <dbReference type="ARBA" id="ARBA00022475"/>
    </source>
</evidence>
<keyword evidence="11" id="KW-0902">Two-component regulatory system</keyword>
<dbReference type="InterPro" id="IPR004358">
    <property type="entry name" value="Sig_transdc_His_kin-like_C"/>
</dbReference>
<comment type="catalytic activity">
    <reaction evidence="1">
        <text>ATP + protein L-histidine = ADP + protein N-phospho-L-histidine.</text>
        <dbReference type="EC" id="2.7.13.3"/>
    </reaction>
</comment>
<keyword evidence="10 14" id="KW-1133">Transmembrane helix</keyword>
<evidence type="ECO:0000256" key="1">
    <source>
        <dbReference type="ARBA" id="ARBA00000085"/>
    </source>
</evidence>
<dbReference type="Gene3D" id="3.30.565.10">
    <property type="entry name" value="Histidine kinase-like ATPase, C-terminal domain"/>
    <property type="match status" value="1"/>
</dbReference>
<keyword evidence="4" id="KW-1003">Cell membrane</keyword>
<dbReference type="InterPro" id="IPR050351">
    <property type="entry name" value="BphY/WalK/GraS-like"/>
</dbReference>
<evidence type="ECO:0000256" key="9">
    <source>
        <dbReference type="ARBA" id="ARBA00022840"/>
    </source>
</evidence>
<evidence type="ECO:0000256" key="2">
    <source>
        <dbReference type="ARBA" id="ARBA00004651"/>
    </source>
</evidence>
<evidence type="ECO:0000256" key="14">
    <source>
        <dbReference type="SAM" id="Phobius"/>
    </source>
</evidence>
<dbReference type="SUPFAM" id="SSF55874">
    <property type="entry name" value="ATPase domain of HSP90 chaperone/DNA topoisomerase II/histidine kinase"/>
    <property type="match status" value="1"/>
</dbReference>
<keyword evidence="6 14" id="KW-0812">Transmembrane</keyword>
<reference evidence="17" key="1">
    <citation type="journal article" date="2019" name="Int. J. Syst. Evol. Microbiol.">
        <title>The Global Catalogue of Microorganisms (GCM) 10K type strain sequencing project: providing services to taxonomists for standard genome sequencing and annotation.</title>
        <authorList>
            <consortium name="The Broad Institute Genomics Platform"/>
            <consortium name="The Broad Institute Genome Sequencing Center for Infectious Disease"/>
            <person name="Wu L."/>
            <person name="Ma J."/>
        </authorList>
    </citation>
    <scope>NUCLEOTIDE SEQUENCE [LARGE SCALE GENOMIC DNA]</scope>
    <source>
        <strain evidence="17">KCTC 33575</strain>
    </source>
</reference>
<evidence type="ECO:0000256" key="13">
    <source>
        <dbReference type="ARBA" id="ARBA00042987"/>
    </source>
</evidence>
<dbReference type="InterPro" id="IPR003594">
    <property type="entry name" value="HATPase_dom"/>
</dbReference>
<gene>
    <name evidence="16" type="ORF">ACFSX4_01115</name>
</gene>
<sequence length="330" mass="38320">MYIKERLPWIILFLMFNASILVIGLIDSSIPDLSVMYVIMINTLMLVIFIIWDYMRQRNFYSDIKNLNVPDDIDGHHYANTSLQREVHDSLRRLKQSHEELILTESKKTRENLDELTRFVHDMKMPLTTMHLMIQDVEPVQREKLLAEMGRLEEMLNEILYVKRLPNIKNDLYFEDVSLEILLNHSIKKLRHICMSKGIGFDVVTDVDTVESDVKWLQFIIDQLLSNSVKYSENSTIEISTYHDSGYDYIKIRDFGRGIKPEDIKRIFDSGFTSTSDHDDSHATGMGLYLTKNVADVLNINVDVSSVYGEGTTVTLTFSKQNTFNQITSM</sequence>
<keyword evidence="7" id="KW-0547">Nucleotide-binding</keyword>
<evidence type="ECO:0000256" key="6">
    <source>
        <dbReference type="ARBA" id="ARBA00022692"/>
    </source>
</evidence>
<dbReference type="SMART" id="SM00387">
    <property type="entry name" value="HATPase_c"/>
    <property type="match status" value="1"/>
</dbReference>
<evidence type="ECO:0000256" key="8">
    <source>
        <dbReference type="ARBA" id="ARBA00022777"/>
    </source>
</evidence>
<dbReference type="PROSITE" id="PS50109">
    <property type="entry name" value="HIS_KIN"/>
    <property type="match status" value="1"/>
</dbReference>
<comment type="subcellular location">
    <subcellularLocation>
        <location evidence="2">Cell membrane</location>
        <topology evidence="2">Multi-pass membrane protein</topology>
    </subcellularLocation>
</comment>
<keyword evidence="17" id="KW-1185">Reference proteome</keyword>
<evidence type="ECO:0000313" key="17">
    <source>
        <dbReference type="Proteomes" id="UP001597519"/>
    </source>
</evidence>
<organism evidence="16 17">
    <name type="scientific">Corticicoccus populi</name>
    <dbReference type="NCBI Taxonomy" id="1812821"/>
    <lineage>
        <taxon>Bacteria</taxon>
        <taxon>Bacillati</taxon>
        <taxon>Bacillota</taxon>
        <taxon>Bacilli</taxon>
        <taxon>Bacillales</taxon>
        <taxon>Staphylococcaceae</taxon>
        <taxon>Corticicoccus</taxon>
    </lineage>
</organism>
<dbReference type="RefSeq" id="WP_377770697.1">
    <property type="nucleotide sequence ID" value="NZ_JBHUOQ010000001.1"/>
</dbReference>